<dbReference type="SUPFAM" id="SSF53756">
    <property type="entry name" value="UDP-Glycosyltransferase/glycogen phosphorylase"/>
    <property type="match status" value="1"/>
</dbReference>
<protein>
    <recommendedName>
        <fullName evidence="1">Glycosyl transferase family 1 domain-containing protein</fullName>
    </recommendedName>
</protein>
<organism evidence="2">
    <name type="scientific">marine sediment metagenome</name>
    <dbReference type="NCBI Taxonomy" id="412755"/>
    <lineage>
        <taxon>unclassified sequences</taxon>
        <taxon>metagenomes</taxon>
        <taxon>ecological metagenomes</taxon>
    </lineage>
</organism>
<comment type="caution">
    <text evidence="2">The sequence shown here is derived from an EMBL/GenBank/DDBJ whole genome shotgun (WGS) entry which is preliminary data.</text>
</comment>
<dbReference type="PANTHER" id="PTHR12526">
    <property type="entry name" value="GLYCOSYLTRANSFERASE"/>
    <property type="match status" value="1"/>
</dbReference>
<dbReference type="Pfam" id="PF00534">
    <property type="entry name" value="Glycos_transf_1"/>
    <property type="match status" value="1"/>
</dbReference>
<dbReference type="AlphaFoldDB" id="A0A0F9M721"/>
<dbReference type="CDD" id="cd03801">
    <property type="entry name" value="GT4_PimA-like"/>
    <property type="match status" value="1"/>
</dbReference>
<evidence type="ECO:0000313" key="2">
    <source>
        <dbReference type="EMBL" id="KKM64992.1"/>
    </source>
</evidence>
<feature type="domain" description="Glycosyl transferase family 1" evidence="1">
    <location>
        <begin position="188"/>
        <end position="359"/>
    </location>
</feature>
<name>A0A0F9M721_9ZZZZ</name>
<gene>
    <name evidence="2" type="ORF">LCGC14_1495760</name>
</gene>
<dbReference type="GO" id="GO:0016757">
    <property type="term" value="F:glycosyltransferase activity"/>
    <property type="evidence" value="ECO:0007669"/>
    <property type="project" value="InterPro"/>
</dbReference>
<dbReference type="PANTHER" id="PTHR12526:SF630">
    <property type="entry name" value="GLYCOSYLTRANSFERASE"/>
    <property type="match status" value="1"/>
</dbReference>
<accession>A0A0F9M721</accession>
<dbReference type="Gene3D" id="3.40.50.2000">
    <property type="entry name" value="Glycogen Phosphorylase B"/>
    <property type="match status" value="2"/>
</dbReference>
<evidence type="ECO:0000259" key="1">
    <source>
        <dbReference type="Pfam" id="PF00534"/>
    </source>
</evidence>
<proteinExistence type="predicted"/>
<dbReference type="InterPro" id="IPR001296">
    <property type="entry name" value="Glyco_trans_1"/>
</dbReference>
<dbReference type="EMBL" id="LAZR01010800">
    <property type="protein sequence ID" value="KKM64992.1"/>
    <property type="molecule type" value="Genomic_DNA"/>
</dbReference>
<reference evidence="2" key="1">
    <citation type="journal article" date="2015" name="Nature">
        <title>Complex archaea that bridge the gap between prokaryotes and eukaryotes.</title>
        <authorList>
            <person name="Spang A."/>
            <person name="Saw J.H."/>
            <person name="Jorgensen S.L."/>
            <person name="Zaremba-Niedzwiedzka K."/>
            <person name="Martijn J."/>
            <person name="Lind A.E."/>
            <person name="van Eijk R."/>
            <person name="Schleper C."/>
            <person name="Guy L."/>
            <person name="Ettema T.J."/>
        </authorList>
    </citation>
    <scope>NUCLEOTIDE SEQUENCE</scope>
</reference>
<sequence>MKRKKILLASPLPPPYSGYEKTTQYILKSKVAKEFNIIHLDTSNKRSNVERGRFDVLNILRTLRTIINILRLLIIYRPEIAIIPLARNRAGFLKWSTFILIASLFQTKIVSRLGGADFDKFYQPSSDLMKKYIKFVLKHINIIIVNAKRLKSQFKSLVNEKKIRVVYNAIDVSEFNKGDYKSNKKYLGEEIKVLYMGHISKAKGALVLLKAIPTVTKEMPNAKFLFAGDIIKTERNILHIDNPPDMEKEINFIIKEENIQSYIKFLGIIDGQRKIDTLSIADIFVFPSYSEGFPYVILEAMRAGLPIVATPVGALPEVFKNRENILFVISGNSLDLAKKILIIIKNPRLREVMKKNNQKLIKEKFNLDRFGNEMIAIFNELQD</sequence>